<sequence>MADGSTIIEQHKLQLVTCLAAVAESMRKCAETAETFAAFVNGGAISVDSSAARKIHDLVDASKSNTLIADKAMGGKRKRKADATEEGEGPKRRKRKPKDPNAPKRPASSYILFQNEVRKELKASHPQMSNQELLSLIARQWQEMSEEDKAVYHQAMASAKERYSLDKKAYDSRTPEEVQAAKEATAIADAAKKSRKGAKVPPPVEEKTVPPPVAVVGKRVPVETSPGTESSEGSASDESDEDVRDEHDDEQGSSSSEDEKPVLKRRSNKHTTTTSGQGKKKTSA</sequence>
<evidence type="ECO:0000256" key="2">
    <source>
        <dbReference type="PROSITE-ProRule" id="PRU00267"/>
    </source>
</evidence>
<keyword evidence="1 2" id="KW-0238">DNA-binding</keyword>
<dbReference type="PANTHER" id="PTHR48112:SF22">
    <property type="entry name" value="MITOCHONDRIAL TRANSCRIPTION FACTOR A, ISOFORM B"/>
    <property type="match status" value="1"/>
</dbReference>
<dbReference type="SMART" id="SM00398">
    <property type="entry name" value="HMG"/>
    <property type="match status" value="1"/>
</dbReference>
<dbReference type="STRING" id="946122.A0A0C2SVE3"/>
<gene>
    <name evidence="5" type="ORF">M378DRAFT_22958</name>
</gene>
<dbReference type="EMBL" id="KN818232">
    <property type="protein sequence ID" value="KIL67410.1"/>
    <property type="molecule type" value="Genomic_DNA"/>
</dbReference>
<dbReference type="OrthoDB" id="1919336at2759"/>
<evidence type="ECO:0000259" key="4">
    <source>
        <dbReference type="PROSITE" id="PS50118"/>
    </source>
</evidence>
<dbReference type="GO" id="GO:0005634">
    <property type="term" value="C:nucleus"/>
    <property type="evidence" value="ECO:0007669"/>
    <property type="project" value="UniProtKB-UniRule"/>
</dbReference>
<dbReference type="PANTHER" id="PTHR48112">
    <property type="entry name" value="HIGH MOBILITY GROUP PROTEIN DSP1"/>
    <property type="match status" value="1"/>
</dbReference>
<dbReference type="InterPro" id="IPR036910">
    <property type="entry name" value="HMG_box_dom_sf"/>
</dbReference>
<feature type="compositionally biased region" description="Acidic residues" evidence="3">
    <location>
        <begin position="235"/>
        <end position="251"/>
    </location>
</feature>
<feature type="domain" description="HMG box" evidence="4">
    <location>
        <begin position="103"/>
        <end position="171"/>
    </location>
</feature>
<dbReference type="Proteomes" id="UP000054549">
    <property type="component" value="Unassembled WGS sequence"/>
</dbReference>
<dbReference type="Pfam" id="PF00505">
    <property type="entry name" value="HMG_box"/>
    <property type="match status" value="1"/>
</dbReference>
<organism evidence="5 6">
    <name type="scientific">Amanita muscaria (strain Koide BX008)</name>
    <dbReference type="NCBI Taxonomy" id="946122"/>
    <lineage>
        <taxon>Eukaryota</taxon>
        <taxon>Fungi</taxon>
        <taxon>Dikarya</taxon>
        <taxon>Basidiomycota</taxon>
        <taxon>Agaricomycotina</taxon>
        <taxon>Agaricomycetes</taxon>
        <taxon>Agaricomycetidae</taxon>
        <taxon>Agaricales</taxon>
        <taxon>Pluteineae</taxon>
        <taxon>Amanitaceae</taxon>
        <taxon>Amanita</taxon>
    </lineage>
</organism>
<dbReference type="InterPro" id="IPR050342">
    <property type="entry name" value="HMGB"/>
</dbReference>
<accession>A0A0C2SVE3</accession>
<dbReference type="InParanoid" id="A0A0C2SVE3"/>
<feature type="DNA-binding region" description="HMG box" evidence="2">
    <location>
        <begin position="103"/>
        <end position="171"/>
    </location>
</feature>
<keyword evidence="2" id="KW-0539">Nucleus</keyword>
<dbReference type="InterPro" id="IPR009071">
    <property type="entry name" value="HMG_box_dom"/>
</dbReference>
<evidence type="ECO:0000313" key="6">
    <source>
        <dbReference type="Proteomes" id="UP000054549"/>
    </source>
</evidence>
<reference evidence="5 6" key="1">
    <citation type="submission" date="2014-04" db="EMBL/GenBank/DDBJ databases">
        <title>Evolutionary Origins and Diversification of the Mycorrhizal Mutualists.</title>
        <authorList>
            <consortium name="DOE Joint Genome Institute"/>
            <consortium name="Mycorrhizal Genomics Consortium"/>
            <person name="Kohler A."/>
            <person name="Kuo A."/>
            <person name="Nagy L.G."/>
            <person name="Floudas D."/>
            <person name="Copeland A."/>
            <person name="Barry K.W."/>
            <person name="Cichocki N."/>
            <person name="Veneault-Fourrey C."/>
            <person name="LaButti K."/>
            <person name="Lindquist E.A."/>
            <person name="Lipzen A."/>
            <person name="Lundell T."/>
            <person name="Morin E."/>
            <person name="Murat C."/>
            <person name="Riley R."/>
            <person name="Ohm R."/>
            <person name="Sun H."/>
            <person name="Tunlid A."/>
            <person name="Henrissat B."/>
            <person name="Grigoriev I.V."/>
            <person name="Hibbett D.S."/>
            <person name="Martin F."/>
        </authorList>
    </citation>
    <scope>NUCLEOTIDE SEQUENCE [LARGE SCALE GENOMIC DNA]</scope>
    <source>
        <strain evidence="5 6">Koide BX008</strain>
    </source>
</reference>
<dbReference type="GO" id="GO:0003677">
    <property type="term" value="F:DNA binding"/>
    <property type="evidence" value="ECO:0007669"/>
    <property type="project" value="UniProtKB-UniRule"/>
</dbReference>
<evidence type="ECO:0000256" key="3">
    <source>
        <dbReference type="SAM" id="MobiDB-lite"/>
    </source>
</evidence>
<dbReference type="FunCoup" id="A0A0C2SVE3">
    <property type="interactions" value="10"/>
</dbReference>
<dbReference type="AlphaFoldDB" id="A0A0C2SVE3"/>
<feature type="compositionally biased region" description="Low complexity" evidence="3">
    <location>
        <begin position="223"/>
        <end position="234"/>
    </location>
</feature>
<dbReference type="SUPFAM" id="SSF47095">
    <property type="entry name" value="HMG-box"/>
    <property type="match status" value="1"/>
</dbReference>
<proteinExistence type="predicted"/>
<evidence type="ECO:0000313" key="5">
    <source>
        <dbReference type="EMBL" id="KIL67410.1"/>
    </source>
</evidence>
<dbReference type="HOGENOM" id="CLU_083981_0_0_1"/>
<feature type="region of interest" description="Disordered" evidence="3">
    <location>
        <begin position="189"/>
        <end position="284"/>
    </location>
</feature>
<dbReference type="PROSITE" id="PS50118">
    <property type="entry name" value="HMG_BOX_2"/>
    <property type="match status" value="1"/>
</dbReference>
<dbReference type="Gene3D" id="1.10.30.10">
    <property type="entry name" value="High mobility group box domain"/>
    <property type="match status" value="1"/>
</dbReference>
<evidence type="ECO:0000256" key="1">
    <source>
        <dbReference type="ARBA" id="ARBA00023125"/>
    </source>
</evidence>
<feature type="region of interest" description="Disordered" evidence="3">
    <location>
        <begin position="69"/>
        <end position="109"/>
    </location>
</feature>
<keyword evidence="6" id="KW-1185">Reference proteome</keyword>
<name>A0A0C2SVE3_AMAMK</name>
<protein>
    <recommendedName>
        <fullName evidence="4">HMG box domain-containing protein</fullName>
    </recommendedName>
</protein>